<proteinExistence type="predicted"/>
<protein>
    <submittedName>
        <fullName evidence="1">Uncharacterized protein</fullName>
    </submittedName>
</protein>
<keyword evidence="2" id="KW-1185">Reference proteome</keyword>
<accession>A0ABP8N5A2</accession>
<dbReference type="Proteomes" id="UP001500840">
    <property type="component" value="Unassembled WGS sequence"/>
</dbReference>
<dbReference type="EMBL" id="BAABGA010000048">
    <property type="protein sequence ID" value="GAA4459539.1"/>
    <property type="molecule type" value="Genomic_DNA"/>
</dbReference>
<reference evidence="2" key="1">
    <citation type="journal article" date="2019" name="Int. J. Syst. Evol. Microbiol.">
        <title>The Global Catalogue of Microorganisms (GCM) 10K type strain sequencing project: providing services to taxonomists for standard genome sequencing and annotation.</title>
        <authorList>
            <consortium name="The Broad Institute Genomics Platform"/>
            <consortium name="The Broad Institute Genome Sequencing Center for Infectious Disease"/>
            <person name="Wu L."/>
            <person name="Ma J."/>
        </authorList>
    </citation>
    <scope>NUCLEOTIDE SEQUENCE [LARGE SCALE GENOMIC DNA]</scope>
    <source>
        <strain evidence="2">JCM 17759</strain>
    </source>
</reference>
<evidence type="ECO:0000313" key="2">
    <source>
        <dbReference type="Proteomes" id="UP001500840"/>
    </source>
</evidence>
<name>A0ABP8N5A2_9BACT</name>
<sequence length="63" mass="6973">MLRITPFAIQRGIGVRNDTGHCDTIDLLTNDEAGGLGRGGWADDFALGTSVHHFHRERQEVLQ</sequence>
<evidence type="ECO:0000313" key="1">
    <source>
        <dbReference type="EMBL" id="GAA4459539.1"/>
    </source>
</evidence>
<organism evidence="1 2">
    <name type="scientific">Novipirellula rosea</name>
    <dbReference type="NCBI Taxonomy" id="1031540"/>
    <lineage>
        <taxon>Bacteria</taxon>
        <taxon>Pseudomonadati</taxon>
        <taxon>Planctomycetota</taxon>
        <taxon>Planctomycetia</taxon>
        <taxon>Pirellulales</taxon>
        <taxon>Pirellulaceae</taxon>
        <taxon>Novipirellula</taxon>
    </lineage>
</organism>
<comment type="caution">
    <text evidence="1">The sequence shown here is derived from an EMBL/GenBank/DDBJ whole genome shotgun (WGS) entry which is preliminary data.</text>
</comment>
<gene>
    <name evidence="1" type="ORF">GCM10023156_39240</name>
</gene>